<dbReference type="SUPFAM" id="SSF47954">
    <property type="entry name" value="Cyclin-like"/>
    <property type="match status" value="1"/>
</dbReference>
<comment type="caution">
    <text evidence="2">The sequence shown here is derived from an EMBL/GenBank/DDBJ whole genome shotgun (WGS) entry which is preliminary data.</text>
</comment>
<gene>
    <name evidence="2" type="ORF">HGM15179_004751</name>
</gene>
<evidence type="ECO:0000259" key="1">
    <source>
        <dbReference type="Pfam" id="PF00134"/>
    </source>
</evidence>
<accession>A0A8K1GNL7</accession>
<sequence>MVTRRLLGLSPRKTCLRQPRSLSQSPPKDNAVCMVNLQLVGVIAMHTASRYEEILHSCVGDFSCVTDQTCSKVHIHQIETKILKALDFSLEFPLPLHCRRRPSKIAEVLRVVPWNLSSEQMMESGFTSSSASSLITLGWIPSGPIDLCHFCNATQLRLKVTVSQLSGTAKNIINVNQCAAQQKAVVKKYATVQQSPSLGMLKKMCENDT</sequence>
<dbReference type="AlphaFoldDB" id="A0A8K1GNL7"/>
<protein>
    <recommendedName>
        <fullName evidence="1">Cyclin N-terminal domain-containing protein</fullName>
    </recommendedName>
</protein>
<evidence type="ECO:0000313" key="3">
    <source>
        <dbReference type="Proteomes" id="UP000796761"/>
    </source>
</evidence>
<proteinExistence type="predicted"/>
<dbReference type="InterPro" id="IPR006671">
    <property type="entry name" value="Cyclin_N"/>
</dbReference>
<dbReference type="PANTHER" id="PTHR10177">
    <property type="entry name" value="CYCLINS"/>
    <property type="match status" value="1"/>
</dbReference>
<dbReference type="Gene3D" id="1.10.472.10">
    <property type="entry name" value="Cyclin-like"/>
    <property type="match status" value="1"/>
</dbReference>
<reference evidence="2" key="1">
    <citation type="submission" date="2019-04" db="EMBL/GenBank/DDBJ databases">
        <title>Genome assembly of Zosterops borbonicus 15179.</title>
        <authorList>
            <person name="Leroy T."/>
            <person name="Anselmetti Y."/>
            <person name="Tilak M.-K."/>
            <person name="Nabholz B."/>
        </authorList>
    </citation>
    <scope>NUCLEOTIDE SEQUENCE</scope>
    <source>
        <strain evidence="2">HGM_15179</strain>
        <tissue evidence="2">Muscle</tissue>
    </source>
</reference>
<feature type="domain" description="Cyclin N-terminal" evidence="1">
    <location>
        <begin position="36"/>
        <end position="90"/>
    </location>
</feature>
<evidence type="ECO:0000313" key="2">
    <source>
        <dbReference type="EMBL" id="TRZ22356.1"/>
    </source>
</evidence>
<dbReference type="Proteomes" id="UP000796761">
    <property type="component" value="Unassembled WGS sequence"/>
</dbReference>
<dbReference type="InterPro" id="IPR036915">
    <property type="entry name" value="Cyclin-like_sf"/>
</dbReference>
<dbReference type="InterPro" id="IPR039361">
    <property type="entry name" value="Cyclin"/>
</dbReference>
<keyword evidence="3" id="KW-1185">Reference proteome</keyword>
<dbReference type="Pfam" id="PF00134">
    <property type="entry name" value="Cyclin_N"/>
    <property type="match status" value="1"/>
</dbReference>
<name>A0A8K1GNL7_9PASS</name>
<dbReference type="EMBL" id="SWJQ01000100">
    <property type="protein sequence ID" value="TRZ22356.1"/>
    <property type="molecule type" value="Genomic_DNA"/>
</dbReference>
<organism evidence="2 3">
    <name type="scientific">Zosterops borbonicus</name>
    <dbReference type="NCBI Taxonomy" id="364589"/>
    <lineage>
        <taxon>Eukaryota</taxon>
        <taxon>Metazoa</taxon>
        <taxon>Chordata</taxon>
        <taxon>Craniata</taxon>
        <taxon>Vertebrata</taxon>
        <taxon>Euteleostomi</taxon>
        <taxon>Archelosauria</taxon>
        <taxon>Archosauria</taxon>
        <taxon>Dinosauria</taxon>
        <taxon>Saurischia</taxon>
        <taxon>Theropoda</taxon>
        <taxon>Coelurosauria</taxon>
        <taxon>Aves</taxon>
        <taxon>Neognathae</taxon>
        <taxon>Neoaves</taxon>
        <taxon>Telluraves</taxon>
        <taxon>Australaves</taxon>
        <taxon>Passeriformes</taxon>
        <taxon>Sylvioidea</taxon>
        <taxon>Zosteropidae</taxon>
        <taxon>Zosterops</taxon>
    </lineage>
</organism>